<comment type="caution">
    <text evidence="4">The sequence shown here is derived from an EMBL/GenBank/DDBJ whole genome shotgun (WGS) entry which is preliminary data.</text>
</comment>
<dbReference type="OrthoDB" id="45365at2759"/>
<organism evidence="4 5">
    <name type="scientific">Aspergillus heteromorphus CBS 117.55</name>
    <dbReference type="NCBI Taxonomy" id="1448321"/>
    <lineage>
        <taxon>Eukaryota</taxon>
        <taxon>Fungi</taxon>
        <taxon>Dikarya</taxon>
        <taxon>Ascomycota</taxon>
        <taxon>Pezizomycotina</taxon>
        <taxon>Eurotiomycetes</taxon>
        <taxon>Eurotiomycetidae</taxon>
        <taxon>Eurotiales</taxon>
        <taxon>Aspergillaceae</taxon>
        <taxon>Aspergillus</taxon>
        <taxon>Aspergillus subgen. Circumdati</taxon>
    </lineage>
</organism>
<keyword evidence="2" id="KW-0472">Membrane</keyword>
<dbReference type="Proteomes" id="UP000247233">
    <property type="component" value="Unassembled WGS sequence"/>
</dbReference>
<dbReference type="RefSeq" id="XP_025403800.1">
    <property type="nucleotide sequence ID" value="XM_025541980.1"/>
</dbReference>
<feature type="region of interest" description="Disordered" evidence="1">
    <location>
        <begin position="199"/>
        <end position="243"/>
    </location>
</feature>
<proteinExistence type="predicted"/>
<dbReference type="STRING" id="1448321.A0A317X1J4"/>
<feature type="compositionally biased region" description="Low complexity" evidence="1">
    <location>
        <begin position="215"/>
        <end position="227"/>
    </location>
</feature>
<keyword evidence="2" id="KW-0812">Transmembrane</keyword>
<feature type="transmembrane region" description="Helical" evidence="2">
    <location>
        <begin position="47"/>
        <end position="68"/>
    </location>
</feature>
<dbReference type="Gene3D" id="3.30.710.10">
    <property type="entry name" value="Potassium Channel Kv1.1, Chain A"/>
    <property type="match status" value="1"/>
</dbReference>
<evidence type="ECO:0000313" key="4">
    <source>
        <dbReference type="EMBL" id="PWY92061.1"/>
    </source>
</evidence>
<name>A0A317X1J4_9EURO</name>
<keyword evidence="5" id="KW-1185">Reference proteome</keyword>
<dbReference type="PANTHER" id="PTHR47843">
    <property type="entry name" value="BTB DOMAIN-CONTAINING PROTEIN-RELATED"/>
    <property type="match status" value="1"/>
</dbReference>
<dbReference type="GeneID" id="37064217"/>
<dbReference type="EMBL" id="MSFL01000001">
    <property type="protein sequence ID" value="PWY92061.1"/>
    <property type="molecule type" value="Genomic_DNA"/>
</dbReference>
<protein>
    <recommendedName>
        <fullName evidence="3">BTB domain-containing protein</fullName>
    </recommendedName>
</protein>
<dbReference type="SUPFAM" id="SSF54695">
    <property type="entry name" value="POZ domain"/>
    <property type="match status" value="1"/>
</dbReference>
<accession>A0A317X1J4</accession>
<evidence type="ECO:0000259" key="3">
    <source>
        <dbReference type="PROSITE" id="PS50097"/>
    </source>
</evidence>
<evidence type="ECO:0000256" key="1">
    <source>
        <dbReference type="SAM" id="MobiDB-lite"/>
    </source>
</evidence>
<dbReference type="InterPro" id="IPR011333">
    <property type="entry name" value="SKP1/BTB/POZ_sf"/>
</dbReference>
<keyword evidence="2" id="KW-1133">Transmembrane helix</keyword>
<feature type="region of interest" description="Disordered" evidence="1">
    <location>
        <begin position="87"/>
        <end position="127"/>
    </location>
</feature>
<reference evidence="4 5" key="1">
    <citation type="submission" date="2016-12" db="EMBL/GenBank/DDBJ databases">
        <title>The genomes of Aspergillus section Nigri reveals drivers in fungal speciation.</title>
        <authorList>
            <consortium name="DOE Joint Genome Institute"/>
            <person name="Vesth T.C."/>
            <person name="Nybo J."/>
            <person name="Theobald S."/>
            <person name="Brandl J."/>
            <person name="Frisvad J.C."/>
            <person name="Nielsen K.F."/>
            <person name="Lyhne E.K."/>
            <person name="Kogle M.E."/>
            <person name="Kuo A."/>
            <person name="Riley R."/>
            <person name="Clum A."/>
            <person name="Nolan M."/>
            <person name="Lipzen A."/>
            <person name="Salamov A."/>
            <person name="Henrissat B."/>
            <person name="Wiebenga A."/>
            <person name="De Vries R.P."/>
            <person name="Grigoriev I.V."/>
            <person name="Mortensen U.H."/>
            <person name="Andersen M.R."/>
            <person name="Baker S.E."/>
        </authorList>
    </citation>
    <scope>NUCLEOTIDE SEQUENCE [LARGE SCALE GENOMIC DNA]</scope>
    <source>
        <strain evidence="4 5">CBS 117.55</strain>
    </source>
</reference>
<dbReference type="InterPro" id="IPR000210">
    <property type="entry name" value="BTB/POZ_dom"/>
</dbReference>
<evidence type="ECO:0000256" key="2">
    <source>
        <dbReference type="SAM" id="Phobius"/>
    </source>
</evidence>
<feature type="compositionally biased region" description="Polar residues" evidence="1">
    <location>
        <begin position="228"/>
        <end position="243"/>
    </location>
</feature>
<feature type="compositionally biased region" description="Polar residues" evidence="1">
    <location>
        <begin position="203"/>
        <end position="214"/>
    </location>
</feature>
<feature type="domain" description="BTB" evidence="3">
    <location>
        <begin position="129"/>
        <end position="198"/>
    </location>
</feature>
<gene>
    <name evidence="4" type="ORF">BO70DRAFT_357212</name>
</gene>
<dbReference type="PROSITE" id="PS50097">
    <property type="entry name" value="BTB"/>
    <property type="match status" value="1"/>
</dbReference>
<dbReference type="AlphaFoldDB" id="A0A317X1J4"/>
<sequence length="356" mass="40271">MKTSQCERDSVLERLPGLLRSCDPVHDPAAASFAPLSFDQFARSFPLVWIFLSLLCLYTWLSLASFLVRSLDIDGSTMFFRNRSFKSKDPRVGKSARSSRKKREGYTKMMSQEESGRSRPDSPPVSPIVSLIVGPDQRMFVAHEDVLSRSPFFSAILRDYFVGDIPGKTKVITLPEEEPEILFCILEFLYKGDYTPRLVPRQSPDNNDNNTNDVSGGSTSTSRGTNSAWTLEPSTHPTTFRHTPTSTPILLDTAIYCAADKYSLPPLKRLALRKQGLRSGIPIDVILRSARYAYDHTPDSEYRLRAHYLAMVIQARGVFKDSGTMQLEMEMGHTFFFDLFVAMCNYVDDLERCARD</sequence>
<dbReference type="PANTHER" id="PTHR47843:SF7">
    <property type="entry name" value="BTB DOMAIN-CONTAINING PROTEIN"/>
    <property type="match status" value="1"/>
</dbReference>
<dbReference type="VEuPathDB" id="FungiDB:BO70DRAFT_357212"/>
<evidence type="ECO:0000313" key="5">
    <source>
        <dbReference type="Proteomes" id="UP000247233"/>
    </source>
</evidence>